<feature type="region of interest" description="Disordered" evidence="1">
    <location>
        <begin position="25"/>
        <end position="65"/>
    </location>
</feature>
<name>A0A6B0GPG1_9EURY</name>
<dbReference type="Proteomes" id="UP000451471">
    <property type="component" value="Unassembled WGS sequence"/>
</dbReference>
<evidence type="ECO:0000313" key="2">
    <source>
        <dbReference type="EMBL" id="MWG36756.1"/>
    </source>
</evidence>
<organism evidence="2 3">
    <name type="scientific">Halomarina oriensis</name>
    <dbReference type="NCBI Taxonomy" id="671145"/>
    <lineage>
        <taxon>Archaea</taxon>
        <taxon>Methanobacteriati</taxon>
        <taxon>Methanobacteriota</taxon>
        <taxon>Stenosarchaea group</taxon>
        <taxon>Halobacteria</taxon>
        <taxon>Halobacteriales</taxon>
        <taxon>Natronomonadaceae</taxon>
        <taxon>Halomarina</taxon>
    </lineage>
</organism>
<keyword evidence="3" id="KW-1185">Reference proteome</keyword>
<dbReference type="RefSeq" id="WP_158206406.1">
    <property type="nucleotide sequence ID" value="NZ_WSZK01000039.1"/>
</dbReference>
<reference evidence="2 3" key="1">
    <citation type="submission" date="2019-12" db="EMBL/GenBank/DDBJ databases">
        <title>Halocatena pleomorpha gen. nov. sp. nov., an extremely halophilic archaeon of family Halobacteriaceae isolated from saltpan soil.</title>
        <authorList>
            <person name="Pal Y."/>
            <person name="Verma A."/>
            <person name="Krishnamurthi S."/>
            <person name="Kumar P."/>
        </authorList>
    </citation>
    <scope>NUCLEOTIDE SEQUENCE [LARGE SCALE GENOMIC DNA]</scope>
    <source>
        <strain evidence="2 3">JCM 16495</strain>
    </source>
</reference>
<gene>
    <name evidence="2" type="ORF">GQS65_20085</name>
</gene>
<evidence type="ECO:0000313" key="3">
    <source>
        <dbReference type="Proteomes" id="UP000451471"/>
    </source>
</evidence>
<comment type="caution">
    <text evidence="2">The sequence shown here is derived from an EMBL/GenBank/DDBJ whole genome shotgun (WGS) entry which is preliminary data.</text>
</comment>
<dbReference type="EMBL" id="WSZK01000039">
    <property type="protein sequence ID" value="MWG36756.1"/>
    <property type="molecule type" value="Genomic_DNA"/>
</dbReference>
<sequence>MKDISRRRLLAVGLLGRTVTLAGCLGRSSAEHTPESTAPDREARDQSSTSSEPDSWGVGDRQPEQ</sequence>
<proteinExistence type="predicted"/>
<dbReference type="AlphaFoldDB" id="A0A6B0GPG1"/>
<evidence type="ECO:0000256" key="1">
    <source>
        <dbReference type="SAM" id="MobiDB-lite"/>
    </source>
</evidence>
<feature type="compositionally biased region" description="Basic and acidic residues" evidence="1">
    <location>
        <begin position="29"/>
        <end position="45"/>
    </location>
</feature>
<protein>
    <submittedName>
        <fullName evidence="2">Uncharacterized protein</fullName>
    </submittedName>
</protein>
<accession>A0A6B0GPG1</accession>